<evidence type="ECO:0000259" key="1">
    <source>
        <dbReference type="PROSITE" id="PS50914"/>
    </source>
</evidence>
<feature type="domain" description="BON" evidence="1">
    <location>
        <begin position="149"/>
        <end position="216"/>
    </location>
</feature>
<accession>A0A4R8LWA4</accession>
<dbReference type="AlphaFoldDB" id="A0A4R8LWA4"/>
<dbReference type="InterPro" id="IPR014004">
    <property type="entry name" value="Transpt-assoc_nodulatn_dom_bac"/>
</dbReference>
<dbReference type="Pfam" id="PF04972">
    <property type="entry name" value="BON"/>
    <property type="match status" value="3"/>
</dbReference>
<dbReference type="Gene3D" id="3.30.1340.30">
    <property type="match status" value="3"/>
</dbReference>
<comment type="caution">
    <text evidence="2">The sequence shown here is derived from an EMBL/GenBank/DDBJ whole genome shotgun (WGS) entry which is preliminary data.</text>
</comment>
<dbReference type="SMART" id="SM00749">
    <property type="entry name" value="BON"/>
    <property type="match status" value="3"/>
</dbReference>
<dbReference type="EMBL" id="SORE01000008">
    <property type="protein sequence ID" value="TDY50976.1"/>
    <property type="molecule type" value="Genomic_DNA"/>
</dbReference>
<evidence type="ECO:0000313" key="2">
    <source>
        <dbReference type="EMBL" id="TDY50976.1"/>
    </source>
</evidence>
<feature type="domain" description="BON" evidence="1">
    <location>
        <begin position="78"/>
        <end position="146"/>
    </location>
</feature>
<dbReference type="OrthoDB" id="870892at2"/>
<protein>
    <submittedName>
        <fullName evidence="2">Osmotically-inducible protein OsmY</fullName>
    </submittedName>
</protein>
<evidence type="ECO:0000313" key="3">
    <source>
        <dbReference type="Proteomes" id="UP000295509"/>
    </source>
</evidence>
<gene>
    <name evidence="2" type="ORF">BX592_108213</name>
</gene>
<proteinExistence type="predicted"/>
<dbReference type="InterPro" id="IPR007055">
    <property type="entry name" value="BON_dom"/>
</dbReference>
<organism evidence="2 3">
    <name type="scientific">Paraburkholderia rhizosphaerae</name>
    <dbReference type="NCBI Taxonomy" id="480658"/>
    <lineage>
        <taxon>Bacteria</taxon>
        <taxon>Pseudomonadati</taxon>
        <taxon>Pseudomonadota</taxon>
        <taxon>Betaproteobacteria</taxon>
        <taxon>Burkholderiales</taxon>
        <taxon>Burkholderiaceae</taxon>
        <taxon>Paraburkholderia</taxon>
    </lineage>
</organism>
<dbReference type="PANTHER" id="PTHR34606:SF15">
    <property type="entry name" value="BON DOMAIN-CONTAINING PROTEIN"/>
    <property type="match status" value="1"/>
</dbReference>
<feature type="domain" description="BON" evidence="1">
    <location>
        <begin position="3"/>
        <end position="71"/>
    </location>
</feature>
<dbReference type="RefSeq" id="WP_134192199.1">
    <property type="nucleotide sequence ID" value="NZ_JBHLUW010000003.1"/>
</dbReference>
<dbReference type="PANTHER" id="PTHR34606">
    <property type="entry name" value="BON DOMAIN-CONTAINING PROTEIN"/>
    <property type="match status" value="1"/>
</dbReference>
<name>A0A4R8LWA4_9BURK</name>
<sequence>MKAHDNVKRAVEQELLWDRGVDARLIKVGLTGGIITLNGSVPNGAQKRTALRAAQRAAPDAVVHDNLVVRCPEGRHCVDTELAGEIRLKIARDAMLRNAAIDVTVTDRRVTLTGMVDSPDQRDEAVALIREFPGIADIDNRVVTRLGKMERAVASSIANALLSASLQPADDIVVDVRDGIVRLTGTCASATQKEAACNAAWNAKGVRWVVDQLQVR</sequence>
<reference evidence="2 3" key="1">
    <citation type="submission" date="2019-03" db="EMBL/GenBank/DDBJ databases">
        <title>Genomic Encyclopedia of Type Strains, Phase III (KMG-III): the genomes of soil and plant-associated and newly described type strains.</title>
        <authorList>
            <person name="Whitman W."/>
        </authorList>
    </citation>
    <scope>NUCLEOTIDE SEQUENCE [LARGE SCALE GENOMIC DNA]</scope>
    <source>
        <strain evidence="2 3">LMG 29544</strain>
    </source>
</reference>
<dbReference type="Proteomes" id="UP000295509">
    <property type="component" value="Unassembled WGS sequence"/>
</dbReference>
<dbReference type="PROSITE" id="PS50914">
    <property type="entry name" value="BON"/>
    <property type="match status" value="3"/>
</dbReference>
<keyword evidence="3" id="KW-1185">Reference proteome</keyword>
<dbReference type="InterPro" id="IPR051686">
    <property type="entry name" value="Lipoprotein_DolP"/>
</dbReference>